<keyword evidence="1" id="KW-0472">Membrane</keyword>
<evidence type="ECO:0000313" key="2">
    <source>
        <dbReference type="EMBL" id="ARS89447.1"/>
    </source>
</evidence>
<evidence type="ECO:0000256" key="1">
    <source>
        <dbReference type="SAM" id="Phobius"/>
    </source>
</evidence>
<keyword evidence="1" id="KW-0812">Transmembrane</keyword>
<feature type="transmembrane region" description="Helical" evidence="1">
    <location>
        <begin position="38"/>
        <end position="56"/>
    </location>
</feature>
<keyword evidence="3" id="KW-1185">Reference proteome</keyword>
<evidence type="ECO:0000313" key="3">
    <source>
        <dbReference type="Proteomes" id="UP000250088"/>
    </source>
</evidence>
<name>A0A2Z2HV93_9EURY</name>
<feature type="transmembrane region" description="Helical" evidence="1">
    <location>
        <begin position="7"/>
        <end position="32"/>
    </location>
</feature>
<proteinExistence type="predicted"/>
<accession>A0A2Z2HV93</accession>
<dbReference type="KEGG" id="naj:B1756_06605"/>
<dbReference type="AlphaFoldDB" id="A0A2Z2HV93"/>
<dbReference type="RefSeq" id="WP_086887824.1">
    <property type="nucleotide sequence ID" value="NZ_CP019893.1"/>
</dbReference>
<gene>
    <name evidence="2" type="ORF">B1756_06605</name>
</gene>
<protein>
    <submittedName>
        <fullName evidence="2">Uncharacterized protein</fullName>
    </submittedName>
</protein>
<keyword evidence="1" id="KW-1133">Transmembrane helix</keyword>
<dbReference type="EMBL" id="CP019893">
    <property type="protein sequence ID" value="ARS89447.1"/>
    <property type="molecule type" value="Genomic_DNA"/>
</dbReference>
<reference evidence="3" key="1">
    <citation type="submission" date="2017-02" db="EMBL/GenBank/DDBJ databases">
        <title>Natronthermophilus aegyptiacus gen. nov.,sp. nov., an aerobic, extremely halophilic alkalithermophilic archaeon isolated from the athalassohaline Wadi An Natrun, Egypt.</title>
        <authorList>
            <person name="Zhao B."/>
        </authorList>
    </citation>
    <scope>NUCLEOTIDE SEQUENCE [LARGE SCALE GENOMIC DNA]</scope>
    <source>
        <strain evidence="3">JW/NM-HA 15</strain>
    </source>
</reference>
<organism evidence="2 3">
    <name type="scientific">Natrarchaeobaculum aegyptiacum</name>
    <dbReference type="NCBI Taxonomy" id="745377"/>
    <lineage>
        <taxon>Archaea</taxon>
        <taxon>Methanobacteriati</taxon>
        <taxon>Methanobacteriota</taxon>
        <taxon>Stenosarchaea group</taxon>
        <taxon>Halobacteria</taxon>
        <taxon>Halobacteriales</taxon>
        <taxon>Natrialbaceae</taxon>
        <taxon>Natrarchaeobaculum</taxon>
    </lineage>
</organism>
<dbReference type="GeneID" id="32893734"/>
<dbReference type="Proteomes" id="UP000250088">
    <property type="component" value="Chromosome"/>
</dbReference>
<sequence length="155" mass="16561">MRRRVEITSILAAAGMVLTAGWLLVPGVIAAWPPTAVIGWYAATMIVPGALSVWALRRAITDGLEILLPIDDDTDWNDLVADGELEGLEDTEKALREWFPTLVLGVFGAPSLWLAVTGLAAIVPPPASNSVPYPFAIALAGGCLCALVLFERRLR</sequence>
<feature type="transmembrane region" description="Helical" evidence="1">
    <location>
        <begin position="131"/>
        <end position="150"/>
    </location>
</feature>
<feature type="transmembrane region" description="Helical" evidence="1">
    <location>
        <begin position="102"/>
        <end position="125"/>
    </location>
</feature>